<protein>
    <submittedName>
        <fullName evidence="2">Uncharacterized protein</fullName>
    </submittedName>
</protein>
<dbReference type="EMBL" id="LAZR01015255">
    <property type="protein sequence ID" value="KKM13970.1"/>
    <property type="molecule type" value="Genomic_DNA"/>
</dbReference>
<evidence type="ECO:0000313" key="2">
    <source>
        <dbReference type="EMBL" id="KKM13970.1"/>
    </source>
</evidence>
<feature type="transmembrane region" description="Helical" evidence="1">
    <location>
        <begin position="35"/>
        <end position="58"/>
    </location>
</feature>
<proteinExistence type="predicted"/>
<evidence type="ECO:0000256" key="1">
    <source>
        <dbReference type="SAM" id="Phobius"/>
    </source>
</evidence>
<reference evidence="2" key="1">
    <citation type="journal article" date="2015" name="Nature">
        <title>Complex archaea that bridge the gap between prokaryotes and eukaryotes.</title>
        <authorList>
            <person name="Spang A."/>
            <person name="Saw J.H."/>
            <person name="Jorgensen S.L."/>
            <person name="Zaremba-Niedzwiedzka K."/>
            <person name="Martijn J."/>
            <person name="Lind A.E."/>
            <person name="van Eijk R."/>
            <person name="Schleper C."/>
            <person name="Guy L."/>
            <person name="Ettema T.J."/>
        </authorList>
    </citation>
    <scope>NUCLEOTIDE SEQUENCE</scope>
</reference>
<accession>A0A0F9KF89</accession>
<organism evidence="2">
    <name type="scientific">marine sediment metagenome</name>
    <dbReference type="NCBI Taxonomy" id="412755"/>
    <lineage>
        <taxon>unclassified sequences</taxon>
        <taxon>metagenomes</taxon>
        <taxon>ecological metagenomes</taxon>
    </lineage>
</organism>
<gene>
    <name evidence="2" type="ORF">LCGC14_1710860</name>
</gene>
<comment type="caution">
    <text evidence="2">The sequence shown here is derived from an EMBL/GenBank/DDBJ whole genome shotgun (WGS) entry which is preliminary data.</text>
</comment>
<name>A0A0F9KF89_9ZZZZ</name>
<dbReference type="AlphaFoldDB" id="A0A0F9KF89"/>
<keyword evidence="1" id="KW-0812">Transmembrane</keyword>
<keyword evidence="1" id="KW-1133">Transmembrane helix</keyword>
<keyword evidence="1" id="KW-0472">Membrane</keyword>
<sequence length="64" mass="7414">MAKPPFYDSIEPNSDRNYFVRERKMKVVGKVAGNVLWYLFDRIFSAIVLGIVLAYILINVLHIV</sequence>